<evidence type="ECO:0000313" key="8">
    <source>
        <dbReference type="Proteomes" id="UP000000692"/>
    </source>
</evidence>
<name>F9YBM3_KETVW</name>
<evidence type="ECO:0000259" key="5">
    <source>
        <dbReference type="Pfam" id="PF00389"/>
    </source>
</evidence>
<evidence type="ECO:0000256" key="2">
    <source>
        <dbReference type="ARBA" id="ARBA00023002"/>
    </source>
</evidence>
<dbReference type="GO" id="GO:0016618">
    <property type="term" value="F:hydroxypyruvate reductase [NAD(P)H] activity"/>
    <property type="evidence" value="ECO:0007669"/>
    <property type="project" value="TreeGrafter"/>
</dbReference>
<dbReference type="HOGENOM" id="CLU_019796_1_2_5"/>
<dbReference type="KEGG" id="kvl:KVU_PB0097"/>
<feature type="domain" description="D-isomer specific 2-hydroxyacid dehydrogenase catalytic" evidence="5">
    <location>
        <begin position="31"/>
        <end position="302"/>
    </location>
</feature>
<feature type="domain" description="D-isomer specific 2-hydroxyacid dehydrogenase NAD-binding" evidence="6">
    <location>
        <begin position="100"/>
        <end position="273"/>
    </location>
</feature>
<dbReference type="Pfam" id="PF00389">
    <property type="entry name" value="2-Hacid_dh"/>
    <property type="match status" value="1"/>
</dbReference>
<dbReference type="OrthoDB" id="9793626at2"/>
<dbReference type="RefSeq" id="WP_014538178.1">
    <property type="nucleotide sequence ID" value="NC_017385.1"/>
</dbReference>
<evidence type="ECO:0000313" key="7">
    <source>
        <dbReference type="EMBL" id="AEM42775.1"/>
    </source>
</evidence>
<evidence type="ECO:0000259" key="6">
    <source>
        <dbReference type="Pfam" id="PF02826"/>
    </source>
</evidence>
<dbReference type="PANTHER" id="PTHR10996">
    <property type="entry name" value="2-HYDROXYACID DEHYDROGENASE-RELATED"/>
    <property type="match status" value="1"/>
</dbReference>
<sequence>MTRPMVLALAALKPADMAQKLHDTYDVVTDIAAASQAQIVLTSGAVGLSPAQMDQLPALRLIAVSGVGVDAIDLPAAVARGIRVTTTPGVLSLAVAEMALGLALAAGRRIAEGDRFVRAGDWASGRKLALGRSVLAGRAGILGYGRIGRQLADLLRGLGMPVAYTARSEKNDSPDTYHPDAVTLAQHSDVLFVTAAGGAETRGLVNADVLAALGPDSILVNVARGPVVDSAALAAALQAGHIAGAGLDVFDDEPNVPQALLDAPNCVLTPHVGSATDEARRAMSALVLDNIAAFVAGGPLPSPYGE</sequence>
<organism evidence="7 8">
    <name type="scientific">Ketogulonicigenium vulgare (strain WSH-001)</name>
    <dbReference type="NCBI Taxonomy" id="759362"/>
    <lineage>
        <taxon>Bacteria</taxon>
        <taxon>Pseudomonadati</taxon>
        <taxon>Pseudomonadota</taxon>
        <taxon>Alphaproteobacteria</taxon>
        <taxon>Rhodobacterales</taxon>
        <taxon>Roseobacteraceae</taxon>
        <taxon>Ketogulonicigenium</taxon>
    </lineage>
</organism>
<dbReference type="InterPro" id="IPR036291">
    <property type="entry name" value="NAD(P)-bd_dom_sf"/>
</dbReference>
<dbReference type="SUPFAM" id="SSF52283">
    <property type="entry name" value="Formate/glycerate dehydrogenase catalytic domain-like"/>
    <property type="match status" value="1"/>
</dbReference>
<accession>F9YBM3</accession>
<gene>
    <name evidence="7" type="ordered locus">KVU_PB0097</name>
</gene>
<comment type="similarity">
    <text evidence="4">Belongs to the D-isomer specific 2-hydroxyacid dehydrogenase family.</text>
</comment>
<protein>
    <submittedName>
        <fullName evidence="7">NAD-binding D-isomer specific 2-hydroxyacid dehydrogenase</fullName>
    </submittedName>
</protein>
<dbReference type="Gene3D" id="3.40.50.720">
    <property type="entry name" value="NAD(P)-binding Rossmann-like Domain"/>
    <property type="match status" value="2"/>
</dbReference>
<dbReference type="InterPro" id="IPR006140">
    <property type="entry name" value="D-isomer_DH_NAD-bd"/>
</dbReference>
<dbReference type="SUPFAM" id="SSF51735">
    <property type="entry name" value="NAD(P)-binding Rossmann-fold domains"/>
    <property type="match status" value="1"/>
</dbReference>
<evidence type="ECO:0000256" key="1">
    <source>
        <dbReference type="ARBA" id="ARBA00022857"/>
    </source>
</evidence>
<dbReference type="Proteomes" id="UP000000692">
    <property type="component" value="Plasmid 2"/>
</dbReference>
<dbReference type="CDD" id="cd12156">
    <property type="entry name" value="HPPR"/>
    <property type="match status" value="1"/>
</dbReference>
<dbReference type="GO" id="GO:0005829">
    <property type="term" value="C:cytosol"/>
    <property type="evidence" value="ECO:0007669"/>
    <property type="project" value="TreeGrafter"/>
</dbReference>
<dbReference type="GO" id="GO:0051287">
    <property type="term" value="F:NAD binding"/>
    <property type="evidence" value="ECO:0007669"/>
    <property type="project" value="InterPro"/>
</dbReference>
<keyword evidence="3" id="KW-0520">NAD</keyword>
<dbReference type="AlphaFoldDB" id="F9YBM3"/>
<geneLocation type="plasmid" evidence="8">
    <name>pKVU_200</name>
</geneLocation>
<dbReference type="PATRIC" id="fig|759362.5.peg.3047"/>
<keyword evidence="7" id="KW-0614">Plasmid</keyword>
<keyword evidence="2 4" id="KW-0560">Oxidoreductase</keyword>
<dbReference type="InterPro" id="IPR006139">
    <property type="entry name" value="D-isomer_2_OHA_DH_cat_dom"/>
</dbReference>
<dbReference type="InterPro" id="IPR050223">
    <property type="entry name" value="D-isomer_2-hydroxyacid_DH"/>
</dbReference>
<dbReference type="PANTHER" id="PTHR10996:SF178">
    <property type="entry name" value="2-HYDROXYACID DEHYDROGENASE YGL185C-RELATED"/>
    <property type="match status" value="1"/>
</dbReference>
<proteinExistence type="inferred from homology"/>
<dbReference type="EMBL" id="CP002020">
    <property type="protein sequence ID" value="AEM42775.1"/>
    <property type="molecule type" value="Genomic_DNA"/>
</dbReference>
<dbReference type="Pfam" id="PF02826">
    <property type="entry name" value="2-Hacid_dh_C"/>
    <property type="match status" value="1"/>
</dbReference>
<dbReference type="FunFam" id="3.40.50.720:FF:000213">
    <property type="entry name" value="Putative 2-hydroxyacid dehydrogenase"/>
    <property type="match status" value="1"/>
</dbReference>
<evidence type="ECO:0000256" key="3">
    <source>
        <dbReference type="ARBA" id="ARBA00023027"/>
    </source>
</evidence>
<keyword evidence="8" id="KW-1185">Reference proteome</keyword>
<evidence type="ECO:0000256" key="4">
    <source>
        <dbReference type="RuleBase" id="RU003719"/>
    </source>
</evidence>
<keyword evidence="1" id="KW-0521">NADP</keyword>
<dbReference type="GO" id="GO:0030267">
    <property type="term" value="F:glyoxylate reductase (NADPH) activity"/>
    <property type="evidence" value="ECO:0007669"/>
    <property type="project" value="TreeGrafter"/>
</dbReference>
<reference evidence="7 8" key="1">
    <citation type="journal article" date="2011" name="J. Bacteriol.">
        <title>Complete genome sequence of the industrial strain Ketogulonicigenium vulgare WSH-001.</title>
        <authorList>
            <person name="Liu L."/>
            <person name="Li Y."/>
            <person name="Zhang J."/>
            <person name="Zhou Z."/>
            <person name="Liu J."/>
            <person name="Li X."/>
            <person name="Zhou J."/>
            <person name="Du G."/>
            <person name="Wang L."/>
            <person name="Chen J."/>
        </authorList>
    </citation>
    <scope>NUCLEOTIDE SEQUENCE [LARGE SCALE GENOMIC DNA]</scope>
    <source>
        <strain evidence="7 8">WSH-001</strain>
        <plasmid evidence="8">pKVU_200</plasmid>
    </source>
</reference>